<organism evidence="2 3">
    <name type="scientific">Acanthoscelides obtectus</name>
    <name type="common">Bean weevil</name>
    <name type="synonym">Bruchus obtectus</name>
    <dbReference type="NCBI Taxonomy" id="200917"/>
    <lineage>
        <taxon>Eukaryota</taxon>
        <taxon>Metazoa</taxon>
        <taxon>Ecdysozoa</taxon>
        <taxon>Arthropoda</taxon>
        <taxon>Hexapoda</taxon>
        <taxon>Insecta</taxon>
        <taxon>Pterygota</taxon>
        <taxon>Neoptera</taxon>
        <taxon>Endopterygota</taxon>
        <taxon>Coleoptera</taxon>
        <taxon>Polyphaga</taxon>
        <taxon>Cucujiformia</taxon>
        <taxon>Chrysomeloidea</taxon>
        <taxon>Chrysomelidae</taxon>
        <taxon>Bruchinae</taxon>
        <taxon>Bruchini</taxon>
        <taxon>Acanthoscelides</taxon>
    </lineage>
</organism>
<evidence type="ECO:0000259" key="1">
    <source>
        <dbReference type="PROSITE" id="PS50800"/>
    </source>
</evidence>
<dbReference type="EMBL" id="CAKOFQ010006687">
    <property type="protein sequence ID" value="CAH1960173.1"/>
    <property type="molecule type" value="Genomic_DNA"/>
</dbReference>
<evidence type="ECO:0000313" key="2">
    <source>
        <dbReference type="EMBL" id="CAH1960173.1"/>
    </source>
</evidence>
<dbReference type="SUPFAM" id="SSF68906">
    <property type="entry name" value="SAP domain"/>
    <property type="match status" value="1"/>
</dbReference>
<reference evidence="2" key="1">
    <citation type="submission" date="2022-03" db="EMBL/GenBank/DDBJ databases">
        <authorList>
            <person name="Sayadi A."/>
        </authorList>
    </citation>
    <scope>NUCLEOTIDE SEQUENCE</scope>
</reference>
<dbReference type="AlphaFoldDB" id="A0A9P0JXX3"/>
<dbReference type="PROSITE" id="PS50800">
    <property type="entry name" value="SAP"/>
    <property type="match status" value="1"/>
</dbReference>
<proteinExistence type="predicted"/>
<feature type="domain" description="SAP" evidence="1">
    <location>
        <begin position="4"/>
        <end position="38"/>
    </location>
</feature>
<keyword evidence="3" id="KW-1185">Reference proteome</keyword>
<dbReference type="InterPro" id="IPR036361">
    <property type="entry name" value="SAP_dom_sf"/>
</dbReference>
<evidence type="ECO:0000313" key="3">
    <source>
        <dbReference type="Proteomes" id="UP001152888"/>
    </source>
</evidence>
<dbReference type="OrthoDB" id="79455at2759"/>
<dbReference type="Proteomes" id="UP001152888">
    <property type="component" value="Unassembled WGS sequence"/>
</dbReference>
<name>A0A9P0JXX3_ACAOB</name>
<sequence>MPRLVDLKITDVKSELEERECDTAGKKAELQERLHQALGRRGPGYFHFYRCRGYWFNAAKPFDQVRKQAHGKLC</sequence>
<comment type="caution">
    <text evidence="2">The sequence shown here is derived from an EMBL/GenBank/DDBJ whole genome shotgun (WGS) entry which is preliminary data.</text>
</comment>
<protein>
    <recommendedName>
        <fullName evidence="1">SAP domain-containing protein</fullName>
    </recommendedName>
</protein>
<dbReference type="Pfam" id="PF02037">
    <property type="entry name" value="SAP"/>
    <property type="match status" value="1"/>
</dbReference>
<dbReference type="Gene3D" id="1.10.720.30">
    <property type="entry name" value="SAP domain"/>
    <property type="match status" value="1"/>
</dbReference>
<dbReference type="InterPro" id="IPR003034">
    <property type="entry name" value="SAP_dom"/>
</dbReference>
<dbReference type="SMART" id="SM00513">
    <property type="entry name" value="SAP"/>
    <property type="match status" value="1"/>
</dbReference>
<gene>
    <name evidence="2" type="ORF">ACAOBT_LOCUS3578</name>
</gene>
<accession>A0A9P0JXX3</accession>